<feature type="domain" description="Acyltransferase 3" evidence="8">
    <location>
        <begin position="5"/>
        <end position="322"/>
    </location>
</feature>
<dbReference type="InterPro" id="IPR002656">
    <property type="entry name" value="Acyl_transf_3_dom"/>
</dbReference>
<protein>
    <submittedName>
        <fullName evidence="9">Acyltransferase family protein</fullName>
    </submittedName>
</protein>
<evidence type="ECO:0000256" key="1">
    <source>
        <dbReference type="ARBA" id="ARBA00004651"/>
    </source>
</evidence>
<keyword evidence="10" id="KW-1185">Reference proteome</keyword>
<feature type="transmembrane region" description="Helical" evidence="7">
    <location>
        <begin position="275"/>
        <end position="291"/>
    </location>
</feature>
<keyword evidence="3" id="KW-1003">Cell membrane</keyword>
<evidence type="ECO:0000313" key="9">
    <source>
        <dbReference type="EMBL" id="NMP28286.1"/>
    </source>
</evidence>
<feature type="transmembrane region" description="Helical" evidence="7">
    <location>
        <begin position="77"/>
        <end position="96"/>
    </location>
</feature>
<feature type="transmembrane region" description="Helical" evidence="7">
    <location>
        <begin position="172"/>
        <end position="190"/>
    </location>
</feature>
<feature type="transmembrane region" description="Helical" evidence="7">
    <location>
        <begin position="143"/>
        <end position="160"/>
    </location>
</feature>
<sequence>MSQKIAWIDNLRALACMMVVMIHASTFQVVNFATINSLSWQLADVLNAFSRAAVPVFFMISGYLFWGEKSARPRHFLRIALCWFFYSALAVFYLYVSTKMGFWPLLKNILQRPVFYHLWFFYAIGGVYLLSPFIAIKKVSLPLLVTVAMVLGVLANPQLPALNWQGFHLLPLNLYITGDAFYYLLYALFGRALGILDYDKPWLGWAAATTFVASSLLIAIGTELQSQHNQNFASTYYFYCGPLVFIAALALFLWARQALARLSWPPLRLISRHSLAIYGFHAFIIIGLRSSHLDFPRYPLLNIAWLFISGLLGGLLLALLLSRVDGKRWVS</sequence>
<feature type="transmembrane region" description="Helical" evidence="7">
    <location>
        <begin position="303"/>
        <end position="321"/>
    </location>
</feature>
<organism evidence="9 10">
    <name type="scientific">Rouxiella aceris</name>
    <dbReference type="NCBI Taxonomy" id="2703884"/>
    <lineage>
        <taxon>Bacteria</taxon>
        <taxon>Pseudomonadati</taxon>
        <taxon>Pseudomonadota</taxon>
        <taxon>Gammaproteobacteria</taxon>
        <taxon>Enterobacterales</taxon>
        <taxon>Yersiniaceae</taxon>
        <taxon>Rouxiella</taxon>
    </lineage>
</organism>
<dbReference type="AlphaFoldDB" id="A0A848MM35"/>
<evidence type="ECO:0000256" key="7">
    <source>
        <dbReference type="SAM" id="Phobius"/>
    </source>
</evidence>
<reference evidence="9 10" key="2">
    <citation type="submission" date="2020-06" db="EMBL/GenBank/DDBJ databases">
        <title>Polyphasic characterization of a Rahnella strain isolated from tree sap.</title>
        <authorList>
            <person name="Kim I.S."/>
        </authorList>
    </citation>
    <scope>NUCLEOTIDE SEQUENCE [LARGE SCALE GENOMIC DNA]</scope>
    <source>
        <strain evidence="9 10">SAP-1</strain>
    </source>
</reference>
<feature type="transmembrane region" description="Helical" evidence="7">
    <location>
        <begin position="45"/>
        <end position="65"/>
    </location>
</feature>
<dbReference type="GO" id="GO:0005886">
    <property type="term" value="C:plasma membrane"/>
    <property type="evidence" value="ECO:0007669"/>
    <property type="project" value="UniProtKB-SubCell"/>
</dbReference>
<dbReference type="RefSeq" id="WP_169403992.1">
    <property type="nucleotide sequence ID" value="NZ_JAADJU010000008.1"/>
</dbReference>
<keyword evidence="4 7" id="KW-0812">Transmembrane</keyword>
<proteinExistence type="inferred from homology"/>
<evidence type="ECO:0000259" key="8">
    <source>
        <dbReference type="Pfam" id="PF01757"/>
    </source>
</evidence>
<feature type="transmembrane region" description="Helical" evidence="7">
    <location>
        <begin position="116"/>
        <end position="136"/>
    </location>
</feature>
<accession>A0A848MM35</accession>
<dbReference type="GO" id="GO:0016413">
    <property type="term" value="F:O-acetyltransferase activity"/>
    <property type="evidence" value="ECO:0007669"/>
    <property type="project" value="TreeGrafter"/>
</dbReference>
<dbReference type="EMBL" id="JAADJU010000008">
    <property type="protein sequence ID" value="NMP28286.1"/>
    <property type="molecule type" value="Genomic_DNA"/>
</dbReference>
<evidence type="ECO:0000256" key="5">
    <source>
        <dbReference type="ARBA" id="ARBA00022989"/>
    </source>
</evidence>
<dbReference type="GO" id="GO:0009246">
    <property type="term" value="P:enterobacterial common antigen biosynthetic process"/>
    <property type="evidence" value="ECO:0007669"/>
    <property type="project" value="TreeGrafter"/>
</dbReference>
<dbReference type="PANTHER" id="PTHR40074">
    <property type="entry name" value="O-ACETYLTRANSFERASE WECH"/>
    <property type="match status" value="1"/>
</dbReference>
<keyword evidence="5 7" id="KW-1133">Transmembrane helix</keyword>
<keyword evidence="9" id="KW-0012">Acyltransferase</keyword>
<evidence type="ECO:0000256" key="4">
    <source>
        <dbReference type="ARBA" id="ARBA00022692"/>
    </source>
</evidence>
<evidence type="ECO:0000313" key="10">
    <source>
        <dbReference type="Proteomes" id="UP000585363"/>
    </source>
</evidence>
<evidence type="ECO:0000256" key="2">
    <source>
        <dbReference type="ARBA" id="ARBA00007400"/>
    </source>
</evidence>
<feature type="transmembrane region" description="Helical" evidence="7">
    <location>
        <begin position="236"/>
        <end position="255"/>
    </location>
</feature>
<evidence type="ECO:0000256" key="6">
    <source>
        <dbReference type="ARBA" id="ARBA00023136"/>
    </source>
</evidence>
<feature type="transmembrane region" description="Helical" evidence="7">
    <location>
        <begin position="12"/>
        <end position="33"/>
    </location>
</feature>
<reference evidence="9 10" key="1">
    <citation type="submission" date="2020-01" db="EMBL/GenBank/DDBJ databases">
        <authorList>
            <person name="Lee S.D."/>
        </authorList>
    </citation>
    <scope>NUCLEOTIDE SEQUENCE [LARGE SCALE GENOMIC DNA]</scope>
    <source>
        <strain evidence="9 10">SAP-1</strain>
    </source>
</reference>
<dbReference type="PANTHER" id="PTHR40074:SF2">
    <property type="entry name" value="O-ACETYLTRANSFERASE WECH"/>
    <property type="match status" value="1"/>
</dbReference>
<name>A0A848MM35_9GAMM</name>
<keyword evidence="9" id="KW-0808">Transferase</keyword>
<gene>
    <name evidence="9" type="ORF">GW590_15595</name>
</gene>
<keyword evidence="6 7" id="KW-0472">Membrane</keyword>
<comment type="caution">
    <text evidence="9">The sequence shown here is derived from an EMBL/GenBank/DDBJ whole genome shotgun (WGS) entry which is preliminary data.</text>
</comment>
<dbReference type="Pfam" id="PF01757">
    <property type="entry name" value="Acyl_transf_3"/>
    <property type="match status" value="1"/>
</dbReference>
<dbReference type="Proteomes" id="UP000585363">
    <property type="component" value="Unassembled WGS sequence"/>
</dbReference>
<feature type="transmembrane region" description="Helical" evidence="7">
    <location>
        <begin position="202"/>
        <end position="224"/>
    </location>
</feature>
<comment type="subcellular location">
    <subcellularLocation>
        <location evidence="1">Cell membrane</location>
        <topology evidence="1">Multi-pass membrane protein</topology>
    </subcellularLocation>
</comment>
<comment type="similarity">
    <text evidence="2">Belongs to the acyltransferase 3 family.</text>
</comment>
<evidence type="ECO:0000256" key="3">
    <source>
        <dbReference type="ARBA" id="ARBA00022475"/>
    </source>
</evidence>